<dbReference type="InterPro" id="IPR016186">
    <property type="entry name" value="C-type_lectin-like/link_sf"/>
</dbReference>
<keyword evidence="3" id="KW-1185">Reference proteome</keyword>
<dbReference type="InterPro" id="IPR050111">
    <property type="entry name" value="C-type_lectin/snaclec_domain"/>
</dbReference>
<protein>
    <recommendedName>
        <fullName evidence="1">C-type lectin domain-containing protein</fullName>
    </recommendedName>
</protein>
<dbReference type="SUPFAM" id="SSF56436">
    <property type="entry name" value="C-type lectin-like"/>
    <property type="match status" value="1"/>
</dbReference>
<dbReference type="EMBL" id="DS470048">
    <property type="protein sequence ID" value="EDO30442.1"/>
    <property type="molecule type" value="Genomic_DNA"/>
</dbReference>
<organism evidence="2 3">
    <name type="scientific">Nematostella vectensis</name>
    <name type="common">Starlet sea anemone</name>
    <dbReference type="NCBI Taxonomy" id="45351"/>
    <lineage>
        <taxon>Eukaryota</taxon>
        <taxon>Metazoa</taxon>
        <taxon>Cnidaria</taxon>
        <taxon>Anthozoa</taxon>
        <taxon>Hexacorallia</taxon>
        <taxon>Actiniaria</taxon>
        <taxon>Edwardsiidae</taxon>
        <taxon>Nematostella</taxon>
    </lineage>
</organism>
<dbReference type="AlphaFoldDB" id="A7T0S4"/>
<evidence type="ECO:0000259" key="1">
    <source>
        <dbReference type="PROSITE" id="PS50041"/>
    </source>
</evidence>
<evidence type="ECO:0000313" key="3">
    <source>
        <dbReference type="Proteomes" id="UP000001593"/>
    </source>
</evidence>
<dbReference type="InterPro" id="IPR016187">
    <property type="entry name" value="CTDL_fold"/>
</dbReference>
<gene>
    <name evidence="2" type="ORF">NEMVEDRAFT_v1g220577</name>
</gene>
<dbReference type="SMART" id="SM00034">
    <property type="entry name" value="CLECT"/>
    <property type="match status" value="1"/>
</dbReference>
<dbReference type="CDD" id="cd00037">
    <property type="entry name" value="CLECT"/>
    <property type="match status" value="1"/>
</dbReference>
<dbReference type="HOGENOM" id="CLU_463299_0_0_1"/>
<reference evidence="2 3" key="1">
    <citation type="journal article" date="2007" name="Science">
        <title>Sea anemone genome reveals ancestral eumetazoan gene repertoire and genomic organization.</title>
        <authorList>
            <person name="Putnam N.H."/>
            <person name="Srivastava M."/>
            <person name="Hellsten U."/>
            <person name="Dirks B."/>
            <person name="Chapman J."/>
            <person name="Salamov A."/>
            <person name="Terry A."/>
            <person name="Shapiro H."/>
            <person name="Lindquist E."/>
            <person name="Kapitonov V.V."/>
            <person name="Jurka J."/>
            <person name="Genikhovich G."/>
            <person name="Grigoriev I.V."/>
            <person name="Lucas S.M."/>
            <person name="Steele R.E."/>
            <person name="Finnerty J.R."/>
            <person name="Technau U."/>
            <person name="Martindale M.Q."/>
            <person name="Rokhsar D.S."/>
        </authorList>
    </citation>
    <scope>NUCLEOTIDE SEQUENCE [LARGE SCALE GENOMIC DNA]</scope>
    <source>
        <strain evidence="3">CH2 X CH6</strain>
    </source>
</reference>
<dbReference type="GO" id="GO:0006955">
    <property type="term" value="P:immune response"/>
    <property type="evidence" value="ECO:0000318"/>
    <property type="project" value="GO_Central"/>
</dbReference>
<proteinExistence type="predicted"/>
<dbReference type="InterPro" id="IPR001304">
    <property type="entry name" value="C-type_lectin-like"/>
</dbReference>
<dbReference type="PANTHER" id="PTHR22803">
    <property type="entry name" value="MANNOSE, PHOSPHOLIPASE, LECTIN RECEPTOR RELATED"/>
    <property type="match status" value="1"/>
</dbReference>
<name>A7T0S4_NEMVE</name>
<dbReference type="Proteomes" id="UP000001593">
    <property type="component" value="Unassembled WGS sequence"/>
</dbReference>
<evidence type="ECO:0000313" key="2">
    <source>
        <dbReference type="EMBL" id="EDO30442.1"/>
    </source>
</evidence>
<dbReference type="Gene3D" id="3.10.100.10">
    <property type="entry name" value="Mannose-Binding Protein A, subunit A"/>
    <property type="match status" value="1"/>
</dbReference>
<accession>A7T0S4</accession>
<dbReference type="GO" id="GO:0030246">
    <property type="term" value="F:carbohydrate binding"/>
    <property type="evidence" value="ECO:0000318"/>
    <property type="project" value="GO_Central"/>
</dbReference>
<dbReference type="GO" id="GO:0038187">
    <property type="term" value="F:pattern recognition receptor activity"/>
    <property type="evidence" value="ECO:0000318"/>
    <property type="project" value="GO_Central"/>
</dbReference>
<dbReference type="Pfam" id="PF00059">
    <property type="entry name" value="Lectin_C"/>
    <property type="match status" value="1"/>
</dbReference>
<dbReference type="InParanoid" id="A7T0S4"/>
<dbReference type="PROSITE" id="PS50041">
    <property type="entry name" value="C_TYPE_LECTIN_2"/>
    <property type="match status" value="1"/>
</dbReference>
<sequence length="589" mass="66328">MTGPKCMTFFSNLNGITMGLVLVYVTVSGQETLAWLKSGDRGDRWIMEQVFINETREYKTWRPVFLLSKNYWERLLKFIHLIVYNLTLSTGIAIAPTLSSELGEAVALPAALRLFLTPSSMQDVVAENQAREENATKQQQELQCTPTLSTQHEVTHTKTHNALRVTLEVKMGRSWFSDKAIDDILFTNGSCAQETRLFHVSTTNGFYQIDNEPPTDNWFNQFSFLARRTTGNLKEQMFFVYGDKSKTTDNWNGYENILRTYFGKSAFPVDFFYEYTGSLNQSRPVFAVKRNGQAQQIVLAMGEYEGCCKETDVLSINVQVIEDHTCFPGWISSGSSGCLRFYVNDKRTWGGARAECRRIGGDLASIRDSNTLSDISKILETITSARAPFHVGMCNTVTNVTQDLTWVDGKTVQSSLWKSGYPKTGDKPLCAGLTEVYQGLVLHACSLRTGFICQRDSGSTTSSAQISPIESAEEIRGIRRDIWYKPIITQGLATIRFNYVYSSPPQGATWGRDFETSQEVSEDHGQLITSYFQPPSSGLYGFLVSCDDECELWISGYQEPRMPMEVAFDGVERMLTQIQKWDGYNESAG</sequence>
<dbReference type="GO" id="GO:0009897">
    <property type="term" value="C:external side of plasma membrane"/>
    <property type="evidence" value="ECO:0000318"/>
    <property type="project" value="GO_Central"/>
</dbReference>
<feature type="domain" description="C-type lectin" evidence="1">
    <location>
        <begin position="334"/>
        <end position="454"/>
    </location>
</feature>
<dbReference type="Gene3D" id="2.60.120.200">
    <property type="match status" value="1"/>
</dbReference>